<reference evidence="6" key="1">
    <citation type="submission" date="2020-05" db="EMBL/GenBank/DDBJ databases">
        <authorList>
            <person name="Chiriac C."/>
            <person name="Salcher M."/>
            <person name="Ghai R."/>
            <person name="Kavagutti S V."/>
        </authorList>
    </citation>
    <scope>NUCLEOTIDE SEQUENCE</scope>
</reference>
<dbReference type="GO" id="GO:0015833">
    <property type="term" value="P:peptide transport"/>
    <property type="evidence" value="ECO:0007669"/>
    <property type="project" value="TreeGrafter"/>
</dbReference>
<dbReference type="EMBL" id="CAEZYR010000174">
    <property type="protein sequence ID" value="CAB4769904.1"/>
    <property type="molecule type" value="Genomic_DNA"/>
</dbReference>
<feature type="domain" description="Solute-binding protein family 5" evidence="5">
    <location>
        <begin position="93"/>
        <end position="464"/>
    </location>
</feature>
<dbReference type="InterPro" id="IPR000914">
    <property type="entry name" value="SBP_5_dom"/>
</dbReference>
<protein>
    <submittedName>
        <fullName evidence="6">Unannotated protein</fullName>
    </submittedName>
</protein>
<evidence type="ECO:0000259" key="5">
    <source>
        <dbReference type="Pfam" id="PF00496"/>
    </source>
</evidence>
<gene>
    <name evidence="6" type="ORF">UFOPK2754_03039</name>
    <name evidence="7" type="ORF">UFOPK3139_02333</name>
    <name evidence="8" type="ORF">UFOPK3967_00474</name>
</gene>
<evidence type="ECO:0000313" key="7">
    <source>
        <dbReference type="EMBL" id="CAB4835159.1"/>
    </source>
</evidence>
<feature type="compositionally biased region" description="Low complexity" evidence="4">
    <location>
        <begin position="15"/>
        <end position="26"/>
    </location>
</feature>
<dbReference type="EMBL" id="CAFABA010000115">
    <property type="protein sequence ID" value="CAB4835159.1"/>
    <property type="molecule type" value="Genomic_DNA"/>
</dbReference>
<evidence type="ECO:0000256" key="2">
    <source>
        <dbReference type="ARBA" id="ARBA00022448"/>
    </source>
</evidence>
<dbReference type="GO" id="GO:0042597">
    <property type="term" value="C:periplasmic space"/>
    <property type="evidence" value="ECO:0007669"/>
    <property type="project" value="UniProtKB-ARBA"/>
</dbReference>
<dbReference type="Gene3D" id="3.40.190.10">
    <property type="entry name" value="Periplasmic binding protein-like II"/>
    <property type="match status" value="1"/>
</dbReference>
<keyword evidence="2" id="KW-0813">Transport</keyword>
<evidence type="ECO:0000256" key="3">
    <source>
        <dbReference type="ARBA" id="ARBA00022729"/>
    </source>
</evidence>
<keyword evidence="3" id="KW-0732">Signal</keyword>
<dbReference type="PANTHER" id="PTHR30290">
    <property type="entry name" value="PERIPLASMIC BINDING COMPONENT OF ABC TRANSPORTER"/>
    <property type="match status" value="1"/>
</dbReference>
<evidence type="ECO:0000256" key="4">
    <source>
        <dbReference type="SAM" id="MobiDB-lite"/>
    </source>
</evidence>
<dbReference type="AlphaFoldDB" id="A0A6J6VDW7"/>
<dbReference type="GO" id="GO:0043190">
    <property type="term" value="C:ATP-binding cassette (ABC) transporter complex"/>
    <property type="evidence" value="ECO:0007669"/>
    <property type="project" value="InterPro"/>
</dbReference>
<comment type="similarity">
    <text evidence="1">Belongs to the bacterial solute-binding protein 5 family.</text>
</comment>
<accession>A0A6J6VDW7</accession>
<feature type="region of interest" description="Disordered" evidence="4">
    <location>
        <begin position="15"/>
        <end position="46"/>
    </location>
</feature>
<dbReference type="CDD" id="cd00995">
    <property type="entry name" value="PBP2_NikA_DppA_OppA_like"/>
    <property type="match status" value="1"/>
</dbReference>
<dbReference type="Pfam" id="PF00496">
    <property type="entry name" value="SBP_bac_5"/>
    <property type="match status" value="1"/>
</dbReference>
<dbReference type="InterPro" id="IPR030678">
    <property type="entry name" value="Peptide/Ni-bd"/>
</dbReference>
<dbReference type="InterPro" id="IPR039424">
    <property type="entry name" value="SBP_5"/>
</dbReference>
<dbReference type="EMBL" id="CAFBOS010000018">
    <property type="protein sequence ID" value="CAB4982907.1"/>
    <property type="molecule type" value="Genomic_DNA"/>
</dbReference>
<dbReference type="SUPFAM" id="SSF53850">
    <property type="entry name" value="Periplasmic binding protein-like II"/>
    <property type="match status" value="1"/>
</dbReference>
<proteinExistence type="inferred from homology"/>
<evidence type="ECO:0000313" key="8">
    <source>
        <dbReference type="EMBL" id="CAB4982907.1"/>
    </source>
</evidence>
<evidence type="ECO:0000313" key="6">
    <source>
        <dbReference type="EMBL" id="CAB4769904.1"/>
    </source>
</evidence>
<dbReference type="GO" id="GO:1904680">
    <property type="term" value="F:peptide transmembrane transporter activity"/>
    <property type="evidence" value="ECO:0007669"/>
    <property type="project" value="TreeGrafter"/>
</dbReference>
<dbReference type="PIRSF" id="PIRSF002741">
    <property type="entry name" value="MppA"/>
    <property type="match status" value="1"/>
</dbReference>
<dbReference type="PANTHER" id="PTHR30290:SF9">
    <property type="entry name" value="OLIGOPEPTIDE-BINDING PROTEIN APPA"/>
    <property type="match status" value="1"/>
</dbReference>
<name>A0A6J6VDW7_9ZZZZ</name>
<evidence type="ECO:0000256" key="1">
    <source>
        <dbReference type="ARBA" id="ARBA00005695"/>
    </source>
</evidence>
<organism evidence="6">
    <name type="scientific">freshwater metagenome</name>
    <dbReference type="NCBI Taxonomy" id="449393"/>
    <lineage>
        <taxon>unclassified sequences</taxon>
        <taxon>metagenomes</taxon>
        <taxon>ecological metagenomes</taxon>
    </lineage>
</organism>
<sequence>MCSLGLIAAACGDDGGRAAPASSSGTAGSGASGSAATTTTLTPKRGGTITISEFSAAGGLDPAKIGNSGTTGGNTALAIYDTLMGYNPLTGKYYGRTAQSLEATNADFTSWTLKLKPGIKFGDGTDYNGEAVKFSIERESKEGTAGPRTQLQTFVDTITVVDPLTVTFKLKLGWAGFPSLLTGLPGVVYSPTQFAKVGDPVKFNLDPGPANAGPFNVKSYKPGESLELVRNPNYYGGDVYLDGIKFVVLGSATANVDSLTTNGIQAAFLLDAAAIKKLVDGGFVKNASVATPGNVIAMNAGEVPCKGGQPSVCAGKADGETAIVKTATSDIRVRKAVVAAIDPKVINERAYQGAASPSSSFFAGNPWDPKVEGPKYDPEAAKKLVAEAKAAGWDGKIRILASNAPDAQAWAQAVAAQLGAVGMTPDVDTTKTTAVIVPQVQLQRDYDLVTFAYAVLGDADSAYPGLVAAFGSKDKRYGYGNAEMDAAIDLMRVADTDAKRTAAFKKFTEIFNRDAPGAIITPLDYALVYSAKLQGVQRSAQSEFHFDKAWLNQ</sequence>
<dbReference type="Gene3D" id="3.10.105.10">
    <property type="entry name" value="Dipeptide-binding Protein, Domain 3"/>
    <property type="match status" value="1"/>
</dbReference>
<feature type="compositionally biased region" description="Low complexity" evidence="4">
    <location>
        <begin position="32"/>
        <end position="46"/>
    </location>
</feature>